<keyword evidence="1 5" id="KW-0808">Transferase</keyword>
<dbReference type="EC" id="2.4.1.345" evidence="5"/>
<dbReference type="OrthoDB" id="9793726at2"/>
<accession>A0A2R8ANN6</accession>
<dbReference type="CDD" id="cd03818">
    <property type="entry name" value="GT4_ExpC-like"/>
    <property type="match status" value="1"/>
</dbReference>
<dbReference type="Gene3D" id="3.40.50.2000">
    <property type="entry name" value="Glycogen Phosphorylase B"/>
    <property type="match status" value="2"/>
</dbReference>
<dbReference type="Pfam" id="PF12000">
    <property type="entry name" value="Glyco_trans_4_3"/>
    <property type="match status" value="1"/>
</dbReference>
<evidence type="ECO:0000259" key="3">
    <source>
        <dbReference type="Pfam" id="PF00534"/>
    </source>
</evidence>
<evidence type="ECO:0000313" key="6">
    <source>
        <dbReference type="Proteomes" id="UP000244904"/>
    </source>
</evidence>
<dbReference type="PANTHER" id="PTHR46401:SF2">
    <property type="entry name" value="GLYCOSYLTRANSFERASE WBBK-RELATED"/>
    <property type="match status" value="1"/>
</dbReference>
<evidence type="ECO:0000256" key="2">
    <source>
        <dbReference type="SAM" id="Coils"/>
    </source>
</evidence>
<dbReference type="GO" id="GO:0009103">
    <property type="term" value="P:lipopolysaccharide biosynthetic process"/>
    <property type="evidence" value="ECO:0007669"/>
    <property type="project" value="TreeGrafter"/>
</dbReference>
<dbReference type="InterPro" id="IPR001296">
    <property type="entry name" value="Glyco_trans_1"/>
</dbReference>
<reference evidence="6" key="1">
    <citation type="submission" date="2018-03" db="EMBL/GenBank/DDBJ databases">
        <authorList>
            <person name="Rodrigo-Torres L."/>
            <person name="Arahal R. D."/>
            <person name="Lucena T."/>
        </authorList>
    </citation>
    <scope>NUCLEOTIDE SEQUENCE [LARGE SCALE GENOMIC DNA]</scope>
    <source>
        <strain evidence="6">CECT 8871</strain>
    </source>
</reference>
<name>A0A2R8ANN6_9RHOB</name>
<protein>
    <submittedName>
        <fullName evidence="5">Phosphatidyl-myo-inositol mannosyltransferase</fullName>
        <ecNumber evidence="5">2.4.1.345</ecNumber>
    </submittedName>
</protein>
<feature type="domain" description="Glycosyl transferase family 1" evidence="3">
    <location>
        <begin position="212"/>
        <end position="386"/>
    </location>
</feature>
<proteinExistence type="predicted"/>
<dbReference type="PANTHER" id="PTHR46401">
    <property type="entry name" value="GLYCOSYLTRANSFERASE WBBK-RELATED"/>
    <property type="match status" value="1"/>
</dbReference>
<organism evidence="5 6">
    <name type="scientific">Pseudoprimorskyibacter insulae</name>
    <dbReference type="NCBI Taxonomy" id="1695997"/>
    <lineage>
        <taxon>Bacteria</taxon>
        <taxon>Pseudomonadati</taxon>
        <taxon>Pseudomonadota</taxon>
        <taxon>Alphaproteobacteria</taxon>
        <taxon>Rhodobacterales</taxon>
        <taxon>Paracoccaceae</taxon>
        <taxon>Pseudoprimorskyibacter</taxon>
    </lineage>
</organism>
<keyword evidence="2" id="KW-0175">Coiled coil</keyword>
<evidence type="ECO:0000313" key="5">
    <source>
        <dbReference type="EMBL" id="SPF77661.1"/>
    </source>
</evidence>
<evidence type="ECO:0000259" key="4">
    <source>
        <dbReference type="Pfam" id="PF12000"/>
    </source>
</evidence>
<dbReference type="SUPFAM" id="SSF53756">
    <property type="entry name" value="UDP-Glycosyltransferase/glycogen phosphorylase"/>
    <property type="match status" value="1"/>
</dbReference>
<feature type="coiled-coil region" evidence="2">
    <location>
        <begin position="135"/>
        <end position="162"/>
    </location>
</feature>
<dbReference type="RefSeq" id="WP_108884364.1">
    <property type="nucleotide sequence ID" value="NZ_OMOJ01000001.1"/>
</dbReference>
<dbReference type="Pfam" id="PF00534">
    <property type="entry name" value="Glycos_transf_1"/>
    <property type="match status" value="1"/>
</dbReference>
<keyword evidence="5" id="KW-0328">Glycosyltransferase</keyword>
<sequence>MKILLIHQNFPGQYKHLAPALVQLGHQVVALTPKVKKQTKWNGVNVLPYGIKGSSTKGIHPWLMDFETKLLRGHSCYNAAMHLKELGFSPDIIMAHHGWGESMFLKDVWPNARLGLYCELYHLTTYPFINFDPEFPSQSEEMDRLRIRLKNLNNRLHEEVMDAGISPTRFQADTFPDIYQDRITVCHDGVNTEAVVPNAQAVLELTDGKTVTRDDEVITFINRNLEPYRGYHVFMRALPELLRRRPNAQVVLLGGDEVSYGAKAPDGKTWKQIFIDEVRDQISDEDWARVHYLGRVPYNRFLAMMQVSRVHVYLTYPFVLSWSLLEAMSAECAIVASGTDPVKEVMTEGETGRMVDFFDKEALVEKVCDLLENEEERRHLGKQAREFVVKNYDLRSVCLPNQLDWVTKLAQLSPRPPLD</sequence>
<keyword evidence="6" id="KW-1185">Reference proteome</keyword>
<feature type="domain" description="Glycosyl transferase family 4" evidence="4">
    <location>
        <begin position="25"/>
        <end position="194"/>
    </location>
</feature>
<evidence type="ECO:0000256" key="1">
    <source>
        <dbReference type="ARBA" id="ARBA00022679"/>
    </source>
</evidence>
<dbReference type="GO" id="GO:0043750">
    <property type="term" value="F:phosphatidylinositol alpha-mannosyltransferase activity"/>
    <property type="evidence" value="ECO:0007669"/>
    <property type="project" value="UniProtKB-EC"/>
</dbReference>
<gene>
    <name evidence="5" type="primary">pimA</name>
    <name evidence="5" type="ORF">PRI8871_00245</name>
</gene>
<dbReference type="Proteomes" id="UP000244904">
    <property type="component" value="Unassembled WGS sequence"/>
</dbReference>
<dbReference type="EMBL" id="OMOJ01000001">
    <property type="protein sequence ID" value="SPF77661.1"/>
    <property type="molecule type" value="Genomic_DNA"/>
</dbReference>
<dbReference type="AlphaFoldDB" id="A0A2R8ANN6"/>
<dbReference type="InterPro" id="IPR022623">
    <property type="entry name" value="Glyco_trans_4"/>
</dbReference>